<dbReference type="Pfam" id="PF25164">
    <property type="entry name" value="CoiA_N"/>
    <property type="match status" value="1"/>
</dbReference>
<dbReference type="InterPro" id="IPR057253">
    <property type="entry name" value="CoiA-like_N"/>
</dbReference>
<evidence type="ECO:0000313" key="3">
    <source>
        <dbReference type="Proteomes" id="UP000597138"/>
    </source>
</evidence>
<gene>
    <name evidence="2" type="ORF">GCM10010985_59180</name>
</gene>
<organism evidence="2 3">
    <name type="scientific">Caballeronia grimmiae</name>
    <dbReference type="NCBI Taxonomy" id="1071679"/>
    <lineage>
        <taxon>Bacteria</taxon>
        <taxon>Pseudomonadati</taxon>
        <taxon>Pseudomonadota</taxon>
        <taxon>Betaproteobacteria</taxon>
        <taxon>Burkholderiales</taxon>
        <taxon>Burkholderiaceae</taxon>
        <taxon>Caballeronia</taxon>
    </lineage>
</organism>
<dbReference type="Proteomes" id="UP000597138">
    <property type="component" value="Unassembled WGS sequence"/>
</dbReference>
<feature type="domain" description="Competence protein CoiA-like N-terminal" evidence="1">
    <location>
        <begin position="44"/>
        <end position="76"/>
    </location>
</feature>
<sequence>MRVNAMESTRPSPRDGRAKDAVFALNVSGKLVHVSEVPRGKACACCCVACGSRVIAKKGTQTAWHFAHLSTADCQHAAETALHKAVKQVILEGDVVRIPDLAVEARVSIGSHVGHANRCLKGRAVSYVEPRLEVRLGEIVADAVVTTHDRQLIIEVAVEHLVDDE</sequence>
<proteinExistence type="predicted"/>
<dbReference type="EMBL" id="BMEG01000017">
    <property type="protein sequence ID" value="GGD96661.1"/>
    <property type="molecule type" value="Genomic_DNA"/>
</dbReference>
<keyword evidence="3" id="KW-1185">Reference proteome</keyword>
<comment type="caution">
    <text evidence="2">The sequence shown here is derived from an EMBL/GenBank/DDBJ whole genome shotgun (WGS) entry which is preliminary data.</text>
</comment>
<name>A0ABQ1SAS3_9BURK</name>
<evidence type="ECO:0000259" key="1">
    <source>
        <dbReference type="Pfam" id="PF25164"/>
    </source>
</evidence>
<accession>A0ABQ1SAS3</accession>
<evidence type="ECO:0000313" key="2">
    <source>
        <dbReference type="EMBL" id="GGD96661.1"/>
    </source>
</evidence>
<protein>
    <recommendedName>
        <fullName evidence="1">Competence protein CoiA-like N-terminal domain-containing protein</fullName>
    </recommendedName>
</protein>
<reference evidence="3" key="1">
    <citation type="journal article" date="2019" name="Int. J. Syst. Evol. Microbiol.">
        <title>The Global Catalogue of Microorganisms (GCM) 10K type strain sequencing project: providing services to taxonomists for standard genome sequencing and annotation.</title>
        <authorList>
            <consortium name="The Broad Institute Genomics Platform"/>
            <consortium name="The Broad Institute Genome Sequencing Center for Infectious Disease"/>
            <person name="Wu L."/>
            <person name="Ma J."/>
        </authorList>
    </citation>
    <scope>NUCLEOTIDE SEQUENCE [LARGE SCALE GENOMIC DNA]</scope>
    <source>
        <strain evidence="3">CGMCC 1.11013</strain>
    </source>
</reference>